<evidence type="ECO:0000313" key="2">
    <source>
        <dbReference type="EMBL" id="MBA0627071.1"/>
    </source>
</evidence>
<feature type="compositionally biased region" description="Low complexity" evidence="1">
    <location>
        <begin position="11"/>
        <end position="32"/>
    </location>
</feature>
<evidence type="ECO:0000313" key="3">
    <source>
        <dbReference type="Proteomes" id="UP000593561"/>
    </source>
</evidence>
<comment type="caution">
    <text evidence="2">The sequence shown here is derived from an EMBL/GenBank/DDBJ whole genome shotgun (WGS) entry which is preliminary data.</text>
</comment>
<reference evidence="2 3" key="1">
    <citation type="journal article" date="2019" name="Genome Biol. Evol.">
        <title>Insights into the evolution of the New World diploid cottons (Gossypium, subgenus Houzingenia) based on genome sequencing.</title>
        <authorList>
            <person name="Grover C.E."/>
            <person name="Arick M.A. 2nd"/>
            <person name="Thrash A."/>
            <person name="Conover J.L."/>
            <person name="Sanders W.S."/>
            <person name="Peterson D.G."/>
            <person name="Frelichowski J.E."/>
            <person name="Scheffler J.A."/>
            <person name="Scheffler B.E."/>
            <person name="Wendel J.F."/>
        </authorList>
    </citation>
    <scope>NUCLEOTIDE SEQUENCE [LARGE SCALE GENOMIC DNA]</scope>
    <source>
        <strain evidence="2">27</strain>
        <tissue evidence="2">Leaf</tissue>
    </source>
</reference>
<feature type="region of interest" description="Disordered" evidence="1">
    <location>
        <begin position="1"/>
        <end position="43"/>
    </location>
</feature>
<dbReference type="EMBL" id="JABFAC010000010">
    <property type="protein sequence ID" value="MBA0627071.1"/>
    <property type="molecule type" value="Genomic_DNA"/>
</dbReference>
<evidence type="ECO:0000256" key="1">
    <source>
        <dbReference type="SAM" id="MobiDB-lite"/>
    </source>
</evidence>
<gene>
    <name evidence="2" type="ORF">Godav_004624</name>
</gene>
<dbReference type="AlphaFoldDB" id="A0A7J8SLX3"/>
<dbReference type="Proteomes" id="UP000593561">
    <property type="component" value="Unassembled WGS sequence"/>
</dbReference>
<protein>
    <submittedName>
        <fullName evidence="2">Uncharacterized protein</fullName>
    </submittedName>
</protein>
<sequence>MQTPLHSLFYQGGSSSQHPQPQPPLKQLQPPLEAKPKRNPVHNRRYLTVTLIPTIHALIF</sequence>
<accession>A0A7J8SLX3</accession>
<keyword evidence="3" id="KW-1185">Reference proteome</keyword>
<name>A0A7J8SLX3_GOSDV</name>
<proteinExistence type="predicted"/>
<organism evidence="2 3">
    <name type="scientific">Gossypium davidsonii</name>
    <name type="common">Davidson's cotton</name>
    <name type="synonym">Gossypium klotzschianum subsp. davidsonii</name>
    <dbReference type="NCBI Taxonomy" id="34287"/>
    <lineage>
        <taxon>Eukaryota</taxon>
        <taxon>Viridiplantae</taxon>
        <taxon>Streptophyta</taxon>
        <taxon>Embryophyta</taxon>
        <taxon>Tracheophyta</taxon>
        <taxon>Spermatophyta</taxon>
        <taxon>Magnoliopsida</taxon>
        <taxon>eudicotyledons</taxon>
        <taxon>Gunneridae</taxon>
        <taxon>Pentapetalae</taxon>
        <taxon>rosids</taxon>
        <taxon>malvids</taxon>
        <taxon>Malvales</taxon>
        <taxon>Malvaceae</taxon>
        <taxon>Malvoideae</taxon>
        <taxon>Gossypium</taxon>
    </lineage>
</organism>